<dbReference type="Proteomes" id="UP000320580">
    <property type="component" value="Chromosome"/>
</dbReference>
<keyword evidence="10" id="KW-1185">Reference proteome</keyword>
<comment type="pathway">
    <text evidence="2">Cofactor biosynthesis; 7,8-dihydroneopterin triphosphate biosynthesis; 7,8-dihydroneopterin triphosphate from GTP: step 1/1.</text>
</comment>
<dbReference type="EC" id="3.5.4.16" evidence="3"/>
<keyword evidence="6 9" id="KW-0378">Hydrolase</keyword>
<dbReference type="GO" id="GO:0005737">
    <property type="term" value="C:cytoplasm"/>
    <property type="evidence" value="ECO:0007669"/>
    <property type="project" value="TreeGrafter"/>
</dbReference>
<dbReference type="RefSeq" id="WP_146478655.1">
    <property type="nucleotide sequence ID" value="NZ_CP042266.1"/>
</dbReference>
<evidence type="ECO:0000256" key="7">
    <source>
        <dbReference type="ARBA" id="ARBA00030854"/>
    </source>
</evidence>
<dbReference type="Pfam" id="PF01227">
    <property type="entry name" value="GTP_cyclohydroI"/>
    <property type="match status" value="1"/>
</dbReference>
<gene>
    <name evidence="9" type="primary">folE</name>
    <name evidence="9" type="ORF">FQU76_01200</name>
</gene>
<name>A0A5B8JCX6_9ACTN</name>
<dbReference type="GO" id="GO:0008270">
    <property type="term" value="F:zinc ion binding"/>
    <property type="evidence" value="ECO:0007669"/>
    <property type="project" value="TreeGrafter"/>
</dbReference>
<evidence type="ECO:0000259" key="8">
    <source>
        <dbReference type="Pfam" id="PF01227"/>
    </source>
</evidence>
<organism evidence="9 10">
    <name type="scientific">Streptomyces qinzhouensis</name>
    <dbReference type="NCBI Taxonomy" id="2599401"/>
    <lineage>
        <taxon>Bacteria</taxon>
        <taxon>Bacillati</taxon>
        <taxon>Actinomycetota</taxon>
        <taxon>Actinomycetes</taxon>
        <taxon>Kitasatosporales</taxon>
        <taxon>Streptomycetaceae</taxon>
        <taxon>Streptomyces</taxon>
    </lineage>
</organism>
<dbReference type="GO" id="GO:0005525">
    <property type="term" value="F:GTP binding"/>
    <property type="evidence" value="ECO:0007669"/>
    <property type="project" value="TreeGrafter"/>
</dbReference>
<dbReference type="GO" id="GO:0046654">
    <property type="term" value="P:tetrahydrofolate biosynthetic process"/>
    <property type="evidence" value="ECO:0007669"/>
    <property type="project" value="InterPro"/>
</dbReference>
<evidence type="ECO:0000256" key="4">
    <source>
        <dbReference type="ARBA" id="ARBA00017272"/>
    </source>
</evidence>
<reference evidence="9 10" key="1">
    <citation type="submission" date="2019-07" db="EMBL/GenBank/DDBJ databases">
        <authorList>
            <person name="Zhu P."/>
        </authorList>
    </citation>
    <scope>NUCLEOTIDE SEQUENCE [LARGE SCALE GENOMIC DNA]</scope>
    <source>
        <strain evidence="9 10">SSL-25</strain>
    </source>
</reference>
<dbReference type="UniPathway" id="UPA00848">
    <property type="reaction ID" value="UER00151"/>
</dbReference>
<dbReference type="OrthoDB" id="9801207at2"/>
<dbReference type="InterPro" id="IPR020602">
    <property type="entry name" value="GTP_CycHdrlase_I_dom"/>
</dbReference>
<dbReference type="InterPro" id="IPR043134">
    <property type="entry name" value="GTP-CH-I_N"/>
</dbReference>
<evidence type="ECO:0000313" key="10">
    <source>
        <dbReference type="Proteomes" id="UP000320580"/>
    </source>
</evidence>
<dbReference type="GO" id="GO:0006730">
    <property type="term" value="P:one-carbon metabolic process"/>
    <property type="evidence" value="ECO:0007669"/>
    <property type="project" value="UniProtKB-KW"/>
</dbReference>
<dbReference type="Gene3D" id="1.10.286.10">
    <property type="match status" value="1"/>
</dbReference>
<dbReference type="GO" id="GO:0003934">
    <property type="term" value="F:GTP cyclohydrolase I activity"/>
    <property type="evidence" value="ECO:0007669"/>
    <property type="project" value="UniProtKB-EC"/>
</dbReference>
<dbReference type="InterPro" id="IPR043133">
    <property type="entry name" value="GTP-CH-I_C/QueF"/>
</dbReference>
<evidence type="ECO:0000256" key="6">
    <source>
        <dbReference type="ARBA" id="ARBA00022801"/>
    </source>
</evidence>
<dbReference type="AlphaFoldDB" id="A0A5B8JCX6"/>
<dbReference type="GO" id="GO:0006729">
    <property type="term" value="P:tetrahydrobiopterin biosynthetic process"/>
    <property type="evidence" value="ECO:0007669"/>
    <property type="project" value="TreeGrafter"/>
</dbReference>
<dbReference type="Gene3D" id="3.30.1130.10">
    <property type="match status" value="1"/>
</dbReference>
<dbReference type="NCBIfam" id="NF006826">
    <property type="entry name" value="PRK09347.1-3"/>
    <property type="match status" value="1"/>
</dbReference>
<dbReference type="PANTHER" id="PTHR11109">
    <property type="entry name" value="GTP CYCLOHYDROLASE I"/>
    <property type="match status" value="1"/>
</dbReference>
<dbReference type="KEGG" id="sqz:FQU76_01200"/>
<dbReference type="PANTHER" id="PTHR11109:SF7">
    <property type="entry name" value="GTP CYCLOHYDROLASE 1"/>
    <property type="match status" value="1"/>
</dbReference>
<dbReference type="InterPro" id="IPR001474">
    <property type="entry name" value="GTP_CycHdrlase_I"/>
</dbReference>
<sequence>MTTFAPPDGPARARIDQSRVADLYRQLLTELGEDPARDGLTDTPERVARWWAEFLEYNPGRTDTVFTHETAMAGGDELVVVSGITVDSLCEHHLQPMTLTVSAGYRPGGQVIGLSKIARIAVARGHRLQLQERIVNGIATDLLKATGSPDVAVAATGSHACMSARGIRATGALTTSSSLHGVFAQPGPPADWFRATALGGPR</sequence>
<protein>
    <recommendedName>
        <fullName evidence="4">GTP cyclohydrolase 1</fullName>
        <ecNumber evidence="3">3.5.4.16</ecNumber>
    </recommendedName>
    <alternativeName>
        <fullName evidence="7">GTP cyclohydrolase I</fullName>
    </alternativeName>
</protein>
<accession>A0A5B8JCX6</accession>
<dbReference type="EMBL" id="CP042266">
    <property type="protein sequence ID" value="QDY75343.1"/>
    <property type="molecule type" value="Genomic_DNA"/>
</dbReference>
<proteinExistence type="predicted"/>
<evidence type="ECO:0000256" key="1">
    <source>
        <dbReference type="ARBA" id="ARBA00001052"/>
    </source>
</evidence>
<feature type="domain" description="GTP cyclohydrolase I" evidence="8">
    <location>
        <begin position="23"/>
        <end position="185"/>
    </location>
</feature>
<evidence type="ECO:0000256" key="3">
    <source>
        <dbReference type="ARBA" id="ARBA00012715"/>
    </source>
</evidence>
<keyword evidence="5" id="KW-0554">One-carbon metabolism</keyword>
<comment type="catalytic activity">
    <reaction evidence="1">
        <text>GTP + H2O = 7,8-dihydroneopterin 3'-triphosphate + formate + H(+)</text>
        <dbReference type="Rhea" id="RHEA:17473"/>
        <dbReference type="ChEBI" id="CHEBI:15377"/>
        <dbReference type="ChEBI" id="CHEBI:15378"/>
        <dbReference type="ChEBI" id="CHEBI:15740"/>
        <dbReference type="ChEBI" id="CHEBI:37565"/>
        <dbReference type="ChEBI" id="CHEBI:58462"/>
        <dbReference type="EC" id="3.5.4.16"/>
    </reaction>
</comment>
<evidence type="ECO:0000256" key="2">
    <source>
        <dbReference type="ARBA" id="ARBA00005080"/>
    </source>
</evidence>
<dbReference type="SUPFAM" id="SSF55620">
    <property type="entry name" value="Tetrahydrobiopterin biosynthesis enzymes-like"/>
    <property type="match status" value="1"/>
</dbReference>
<evidence type="ECO:0000313" key="9">
    <source>
        <dbReference type="EMBL" id="QDY75343.1"/>
    </source>
</evidence>
<evidence type="ECO:0000256" key="5">
    <source>
        <dbReference type="ARBA" id="ARBA00022563"/>
    </source>
</evidence>